<dbReference type="Proteomes" id="UP000000664">
    <property type="component" value="Chromosome"/>
</dbReference>
<feature type="transmembrane region" description="Helical" evidence="5">
    <location>
        <begin position="46"/>
        <end position="63"/>
    </location>
</feature>
<dbReference type="Pfam" id="PF01943">
    <property type="entry name" value="Polysacc_synt"/>
    <property type="match status" value="1"/>
</dbReference>
<organism evidence="6 7">
    <name type="scientific">Lactobacillus gasseri (strain ATCC 33323 / DSM 20243 / BCRC 14619 / CIP 102991 / JCM 1131 / KCTC 3163 / NCIMB 11718 / NCTC 13722 / AM63)</name>
    <dbReference type="NCBI Taxonomy" id="324831"/>
    <lineage>
        <taxon>Bacteria</taxon>
        <taxon>Bacillati</taxon>
        <taxon>Bacillota</taxon>
        <taxon>Bacilli</taxon>
        <taxon>Lactobacillales</taxon>
        <taxon>Lactobacillaceae</taxon>
        <taxon>Lactobacillus</taxon>
    </lineage>
</organism>
<sequence length="475" mass="53926">MKVIKNYLYNVGYQVLAIIVPLITSAYVSRVLRPEGVGANSFTNSIIQYFILFANMGIGYYGNRQIAYVRENKDQMSKTFWEIQIVKTIMTLYAFVAFEIFMIFYTRQPEYMWAQSLNLIAIAFDISWFYEGIEDFKVTVLKNSLVKVLSMIAIFVFIKGPNDVTLYIIVLALSTLIGNLTLWPNIRRDLNKVSLRFLNPWKHFLPMAELFIPQIATQVYVQLNKTMLGVMVNETSSGYYQYSDNLVKLILALVTATGTVMLPHVANAVSHGDMHKVNNMLYKSFDFVSAVSYPLMFGLAAVSLTLATKYYGPGYEEVGPAMMIESIVILIIAWSNVLGVQYLLPIHKQRAFTFSVTFGAVINLILNVPLIKVWGLNGAMWSTVLSEVAVTLYQLWAVHGLLNISKLFSSTWKYGLSGFCMFVVVFGMNQHLSNTWISLGLEVIVGILIYTFLIYLLKADIINQLKKLVENKIRR</sequence>
<gene>
    <name evidence="6" type="ordered locus">LGAS_1142</name>
</gene>
<feature type="transmembrane region" description="Helical" evidence="5">
    <location>
        <begin position="414"/>
        <end position="430"/>
    </location>
</feature>
<feature type="transmembrane region" description="Helical" evidence="5">
    <location>
        <begin position="7"/>
        <end position="26"/>
    </location>
</feature>
<dbReference type="InterPro" id="IPR002797">
    <property type="entry name" value="Polysacc_synth"/>
</dbReference>
<dbReference type="KEGG" id="lga:LGAS_1142"/>
<evidence type="ECO:0000256" key="1">
    <source>
        <dbReference type="ARBA" id="ARBA00004141"/>
    </source>
</evidence>
<dbReference type="PANTHER" id="PTHR43424:SF1">
    <property type="entry name" value="LOCUS PUTATIVE PROTEIN 1-RELATED"/>
    <property type="match status" value="1"/>
</dbReference>
<feature type="transmembrane region" description="Helical" evidence="5">
    <location>
        <begin position="436"/>
        <end position="457"/>
    </location>
</feature>
<feature type="transmembrane region" description="Helical" evidence="5">
    <location>
        <begin position="380"/>
        <end position="402"/>
    </location>
</feature>
<dbReference type="GeneID" id="29638481"/>
<dbReference type="EMBL" id="CP000413">
    <property type="protein sequence ID" value="ABJ60512.1"/>
    <property type="molecule type" value="Genomic_DNA"/>
</dbReference>
<evidence type="ECO:0000313" key="6">
    <source>
        <dbReference type="EMBL" id="ABJ60512.1"/>
    </source>
</evidence>
<evidence type="ECO:0000256" key="3">
    <source>
        <dbReference type="ARBA" id="ARBA00022989"/>
    </source>
</evidence>
<keyword evidence="4 5" id="KW-0472">Membrane</keyword>
<evidence type="ECO:0000313" key="7">
    <source>
        <dbReference type="Proteomes" id="UP000000664"/>
    </source>
</evidence>
<reference evidence="6 7" key="1">
    <citation type="journal article" date="2006" name="Proc. Natl. Acad. Sci. U.S.A.">
        <title>Comparative genomics of the lactic acid bacteria.</title>
        <authorList>
            <person name="Makarova K."/>
            <person name="Slesarev A."/>
            <person name="Wolf Y."/>
            <person name="Sorokin A."/>
            <person name="Mirkin B."/>
            <person name="Koonin E."/>
            <person name="Pavlov A."/>
            <person name="Pavlova N."/>
            <person name="Karamychev V."/>
            <person name="Polouchine N."/>
            <person name="Shakhova V."/>
            <person name="Grigoriev I."/>
            <person name="Lou Y."/>
            <person name="Rohksar D."/>
            <person name="Lucas S."/>
            <person name="Huang K."/>
            <person name="Goodstein D.M."/>
            <person name="Hawkins T."/>
            <person name="Plengvidhya V."/>
            <person name="Welker D."/>
            <person name="Hughes J."/>
            <person name="Goh Y."/>
            <person name="Benson A."/>
            <person name="Baldwin K."/>
            <person name="Lee J.H."/>
            <person name="Diaz-Muniz I."/>
            <person name="Dosti B."/>
            <person name="Smeianov V."/>
            <person name="Wechter W."/>
            <person name="Barabote R."/>
            <person name="Lorca G."/>
            <person name="Altermann E."/>
            <person name="Barrangou R."/>
            <person name="Ganesan B."/>
            <person name="Xie Y."/>
            <person name="Rawsthorne H."/>
            <person name="Tamir D."/>
            <person name="Parker C."/>
            <person name="Breidt F."/>
            <person name="Broadbent J."/>
            <person name="Hutkins R."/>
            <person name="O'Sullivan D."/>
            <person name="Steele J."/>
            <person name="Unlu G."/>
            <person name="Saier M."/>
            <person name="Klaenhammer T."/>
            <person name="Richardson P."/>
            <person name="Kozyavkin S."/>
            <person name="Weimer B."/>
            <person name="Mills D."/>
        </authorList>
    </citation>
    <scope>NUCLEOTIDE SEQUENCE [LARGE SCALE GENOMIC DNA]</scope>
    <source>
        <strain evidence="7">ATCC 33323 / DSM 20243 / BCRC 14619 / CIP 102991 / JCM 1131 / KCTC 3163 / NCIMB 11718 / NCTC 13722 / AM63</strain>
    </source>
</reference>
<dbReference type="PANTHER" id="PTHR43424">
    <property type="entry name" value="LOCUS PUTATIVE PROTEIN 1-RELATED"/>
    <property type="match status" value="1"/>
</dbReference>
<evidence type="ECO:0000256" key="4">
    <source>
        <dbReference type="ARBA" id="ARBA00023136"/>
    </source>
</evidence>
<comment type="subcellular location">
    <subcellularLocation>
        <location evidence="1">Membrane</location>
        <topology evidence="1">Multi-pass membrane protein</topology>
    </subcellularLocation>
</comment>
<dbReference type="GO" id="GO:0016020">
    <property type="term" value="C:membrane"/>
    <property type="evidence" value="ECO:0007669"/>
    <property type="project" value="UniProtKB-SubCell"/>
</dbReference>
<name>A0A805YUK9_LACGA</name>
<dbReference type="RefSeq" id="WP_003647162.1">
    <property type="nucleotide sequence ID" value="NC_008530.1"/>
</dbReference>
<keyword evidence="3 5" id="KW-1133">Transmembrane helix</keyword>
<feature type="transmembrane region" description="Helical" evidence="5">
    <location>
        <begin position="327"/>
        <end position="344"/>
    </location>
</feature>
<feature type="transmembrane region" description="Helical" evidence="5">
    <location>
        <begin position="84"/>
        <end position="105"/>
    </location>
</feature>
<evidence type="ECO:0000256" key="5">
    <source>
        <dbReference type="SAM" id="Phobius"/>
    </source>
</evidence>
<dbReference type="AlphaFoldDB" id="A0A805YUK9"/>
<dbReference type="CDD" id="cd13128">
    <property type="entry name" value="MATE_Wzx_like"/>
    <property type="match status" value="1"/>
</dbReference>
<accession>A0A805YUK9</accession>
<evidence type="ECO:0000256" key="2">
    <source>
        <dbReference type="ARBA" id="ARBA00022692"/>
    </source>
</evidence>
<feature type="transmembrane region" description="Helical" evidence="5">
    <location>
        <begin position="351"/>
        <end position="374"/>
    </location>
</feature>
<dbReference type="InterPro" id="IPR052556">
    <property type="entry name" value="PolySynth_Transporter"/>
</dbReference>
<proteinExistence type="predicted"/>
<keyword evidence="2 5" id="KW-0812">Transmembrane</keyword>
<feature type="transmembrane region" description="Helical" evidence="5">
    <location>
        <begin position="164"/>
        <end position="183"/>
    </location>
</feature>
<feature type="transmembrane region" description="Helical" evidence="5">
    <location>
        <begin position="287"/>
        <end position="307"/>
    </location>
</feature>
<protein>
    <submittedName>
        <fullName evidence="6">Polysaccharide Transporter, PST family</fullName>
    </submittedName>
</protein>